<gene>
    <name evidence="6" type="ORF">J1605_003600</name>
</gene>
<evidence type="ECO:0000256" key="5">
    <source>
        <dbReference type="SAM" id="MobiDB-lite"/>
    </source>
</evidence>
<dbReference type="Gene3D" id="1.20.1250.20">
    <property type="entry name" value="MFS general substrate transporter like domains"/>
    <property type="match status" value="1"/>
</dbReference>
<dbReference type="EMBL" id="JAIQCJ010000963">
    <property type="protein sequence ID" value="KAJ8793592.1"/>
    <property type="molecule type" value="Genomic_DNA"/>
</dbReference>
<comment type="caution">
    <text evidence="6">The sequence shown here is derived from an EMBL/GenBank/DDBJ whole genome shotgun (WGS) entry which is preliminary data.</text>
</comment>
<dbReference type="GO" id="GO:0061513">
    <property type="term" value="F:glucose 6-phosphate:phosphate antiporter activity"/>
    <property type="evidence" value="ECO:0007669"/>
    <property type="project" value="TreeGrafter"/>
</dbReference>
<protein>
    <submittedName>
        <fullName evidence="6">Uncharacterized protein</fullName>
    </submittedName>
</protein>
<keyword evidence="4" id="KW-0472">Membrane</keyword>
<evidence type="ECO:0000313" key="7">
    <source>
        <dbReference type="Proteomes" id="UP001159641"/>
    </source>
</evidence>
<dbReference type="SUPFAM" id="SSF103473">
    <property type="entry name" value="MFS general substrate transporter"/>
    <property type="match status" value="1"/>
</dbReference>
<comment type="subcellular location">
    <subcellularLocation>
        <location evidence="1">Membrane</location>
        <topology evidence="1">Multi-pass membrane protein</topology>
    </subcellularLocation>
</comment>
<accession>A0AB34HL42</accession>
<organism evidence="6 7">
    <name type="scientific">Eschrichtius robustus</name>
    <name type="common">California gray whale</name>
    <name type="synonym">Eschrichtius gibbosus</name>
    <dbReference type="NCBI Taxonomy" id="9764"/>
    <lineage>
        <taxon>Eukaryota</taxon>
        <taxon>Metazoa</taxon>
        <taxon>Chordata</taxon>
        <taxon>Craniata</taxon>
        <taxon>Vertebrata</taxon>
        <taxon>Euteleostomi</taxon>
        <taxon>Mammalia</taxon>
        <taxon>Eutheria</taxon>
        <taxon>Laurasiatheria</taxon>
        <taxon>Artiodactyla</taxon>
        <taxon>Whippomorpha</taxon>
        <taxon>Cetacea</taxon>
        <taxon>Mysticeti</taxon>
        <taxon>Eschrichtiidae</taxon>
        <taxon>Eschrichtius</taxon>
    </lineage>
</organism>
<dbReference type="GO" id="GO:0035435">
    <property type="term" value="P:phosphate ion transmembrane transport"/>
    <property type="evidence" value="ECO:0007669"/>
    <property type="project" value="TreeGrafter"/>
</dbReference>
<reference evidence="6 7" key="1">
    <citation type="submission" date="2022-11" db="EMBL/GenBank/DDBJ databases">
        <title>Whole genome sequence of Eschrichtius robustus ER-17-0199.</title>
        <authorList>
            <person name="Bruniche-Olsen A."/>
            <person name="Black A.N."/>
            <person name="Fields C.J."/>
            <person name="Walden K."/>
            <person name="Dewoody J.A."/>
        </authorList>
    </citation>
    <scope>NUCLEOTIDE SEQUENCE [LARGE SCALE GENOMIC DNA]</scope>
    <source>
        <strain evidence="6">ER-17-0199</strain>
        <tissue evidence="6">Blubber</tissue>
    </source>
</reference>
<keyword evidence="7" id="KW-1185">Reference proteome</keyword>
<evidence type="ECO:0000256" key="3">
    <source>
        <dbReference type="ARBA" id="ARBA00022989"/>
    </source>
</evidence>
<name>A0AB34HL42_ESCRO</name>
<dbReference type="PANTHER" id="PTHR43184">
    <property type="entry name" value="MAJOR FACILITATOR SUPERFAMILY TRANSPORTER 16, ISOFORM B"/>
    <property type="match status" value="1"/>
</dbReference>
<dbReference type="Proteomes" id="UP001159641">
    <property type="component" value="Unassembled WGS sequence"/>
</dbReference>
<feature type="region of interest" description="Disordered" evidence="5">
    <location>
        <begin position="1"/>
        <end position="53"/>
    </location>
</feature>
<evidence type="ECO:0000313" key="6">
    <source>
        <dbReference type="EMBL" id="KAJ8793592.1"/>
    </source>
</evidence>
<dbReference type="InterPro" id="IPR036259">
    <property type="entry name" value="MFS_trans_sf"/>
</dbReference>
<dbReference type="AlphaFoldDB" id="A0AB34HL42"/>
<dbReference type="GO" id="GO:0005789">
    <property type="term" value="C:endoplasmic reticulum membrane"/>
    <property type="evidence" value="ECO:0007669"/>
    <property type="project" value="TreeGrafter"/>
</dbReference>
<keyword evidence="3" id="KW-1133">Transmembrane helix</keyword>
<keyword evidence="2" id="KW-0812">Transmembrane</keyword>
<proteinExistence type="predicted"/>
<evidence type="ECO:0000256" key="2">
    <source>
        <dbReference type="ARBA" id="ARBA00022692"/>
    </source>
</evidence>
<dbReference type="PANTHER" id="PTHR43184:SF11">
    <property type="entry name" value="GLUCOSE-6-PHOSPHATE EXCHANGER SLC37A1"/>
    <property type="match status" value="1"/>
</dbReference>
<sequence>MEAPGGQELSGSKMRGRVAEAPGPPQPARLTGTGPPRSLLVPHHDSGRHSGVLGETIPSGALLGNRGAALGPLLAGLLSPSGWNNVFYMLMFADACALVFLLRLIHKELSCPGSATGNQAL</sequence>
<evidence type="ECO:0000256" key="4">
    <source>
        <dbReference type="ARBA" id="ARBA00023136"/>
    </source>
</evidence>
<evidence type="ECO:0000256" key="1">
    <source>
        <dbReference type="ARBA" id="ARBA00004141"/>
    </source>
</evidence>